<comment type="caution">
    <text evidence="1">The sequence shown here is derived from an EMBL/GenBank/DDBJ whole genome shotgun (WGS) entry which is preliminary data.</text>
</comment>
<gene>
    <name evidence="1" type="ORF">PN457_17280</name>
</gene>
<dbReference type="RefSeq" id="WP_271734823.1">
    <property type="nucleotide sequence ID" value="NZ_JANQDP010000005.1"/>
</dbReference>
<dbReference type="Proteomes" id="UP001212499">
    <property type="component" value="Unassembled WGS sequence"/>
</dbReference>
<sequence>MRAITYEDLQARLLTVLKIIGVGVQTVWVETVDLIAHVWGGLSGGDCQEVLYT</sequence>
<name>A0ABT5AY96_9CYAN</name>
<reference evidence="1 2" key="1">
    <citation type="submission" date="2023-01" db="EMBL/GenBank/DDBJ databases">
        <title>Genomes from the Australian National Cyanobacteria Reference Collection.</title>
        <authorList>
            <person name="Willis A."/>
            <person name="Lee E.M.F."/>
        </authorList>
    </citation>
    <scope>NUCLEOTIDE SEQUENCE [LARGE SCALE GENOMIC DNA]</scope>
    <source>
        <strain evidence="1 2">CS-1033</strain>
    </source>
</reference>
<dbReference type="EMBL" id="JAQMUH010000194">
    <property type="protein sequence ID" value="MDB9541386.1"/>
    <property type="molecule type" value="Genomic_DNA"/>
</dbReference>
<organism evidence="1 2">
    <name type="scientific">Anabaenopsis arnoldii</name>
    <dbReference type="NCBI Taxonomy" id="2152938"/>
    <lineage>
        <taxon>Bacteria</taxon>
        <taxon>Bacillati</taxon>
        <taxon>Cyanobacteriota</taxon>
        <taxon>Cyanophyceae</taxon>
        <taxon>Nostocales</taxon>
        <taxon>Nodulariaceae</taxon>
        <taxon>Anabaenopsis</taxon>
    </lineage>
</organism>
<accession>A0ABT5AY96</accession>
<proteinExistence type="predicted"/>
<protein>
    <submittedName>
        <fullName evidence="1">Uncharacterized protein</fullName>
    </submittedName>
</protein>
<keyword evidence="2" id="KW-1185">Reference proteome</keyword>
<evidence type="ECO:0000313" key="2">
    <source>
        <dbReference type="Proteomes" id="UP001212499"/>
    </source>
</evidence>
<evidence type="ECO:0000313" key="1">
    <source>
        <dbReference type="EMBL" id="MDB9541386.1"/>
    </source>
</evidence>